<organism evidence="1">
    <name type="scientific">bioreactor metagenome</name>
    <dbReference type="NCBI Taxonomy" id="1076179"/>
    <lineage>
        <taxon>unclassified sequences</taxon>
        <taxon>metagenomes</taxon>
        <taxon>ecological metagenomes</taxon>
    </lineage>
</organism>
<comment type="caution">
    <text evidence="1">The sequence shown here is derived from an EMBL/GenBank/DDBJ whole genome shotgun (WGS) entry which is preliminary data.</text>
</comment>
<sequence length="154" mass="16906">MTIVPEPQKGSINCLEPSNFVKRTKAAARVSFNGASPAFSLYPLLCNPTPEVSTERVTKSFRILTSILYTGPSSLNQDSLYFSFIFSTTAFFTMPWQSGTLCNWDLTDLPIICIFPSMGISSPQSTDLVPWNNSSKEVALNSAILIKTLSAVLR</sequence>
<name>A0A645CEP9_9ZZZZ</name>
<evidence type="ECO:0000313" key="1">
    <source>
        <dbReference type="EMBL" id="MPM75394.1"/>
    </source>
</evidence>
<gene>
    <name evidence="1" type="ORF">SDC9_122386</name>
</gene>
<dbReference type="AlphaFoldDB" id="A0A645CEP9"/>
<dbReference type="EMBL" id="VSSQ01026597">
    <property type="protein sequence ID" value="MPM75394.1"/>
    <property type="molecule type" value="Genomic_DNA"/>
</dbReference>
<reference evidence="1" key="1">
    <citation type="submission" date="2019-08" db="EMBL/GenBank/DDBJ databases">
        <authorList>
            <person name="Kucharzyk K."/>
            <person name="Murdoch R.W."/>
            <person name="Higgins S."/>
            <person name="Loffler F."/>
        </authorList>
    </citation>
    <scope>NUCLEOTIDE SEQUENCE</scope>
</reference>
<accession>A0A645CEP9</accession>
<proteinExistence type="predicted"/>
<protein>
    <submittedName>
        <fullName evidence="1">Uncharacterized protein</fullName>
    </submittedName>
</protein>